<organism evidence="1 3">
    <name type="scientific">Gallibacterium anatis</name>
    <dbReference type="NCBI Taxonomy" id="750"/>
    <lineage>
        <taxon>Bacteria</taxon>
        <taxon>Pseudomonadati</taxon>
        <taxon>Pseudomonadota</taxon>
        <taxon>Gammaproteobacteria</taxon>
        <taxon>Pasteurellales</taxon>
        <taxon>Pasteurellaceae</taxon>
        <taxon>Gallibacterium</taxon>
    </lineage>
</organism>
<dbReference type="Pfam" id="PF05489">
    <property type="entry name" value="Phage_tail_X"/>
    <property type="match status" value="1"/>
</dbReference>
<gene>
    <name evidence="1" type="ORF">K8W15_03040</name>
    <name evidence="2" type="ORF">QP018_03380</name>
</gene>
<evidence type="ECO:0000313" key="1">
    <source>
        <dbReference type="EMBL" id="HJF73168.1"/>
    </source>
</evidence>
<evidence type="ECO:0000313" key="2">
    <source>
        <dbReference type="EMBL" id="WIM80286.1"/>
    </source>
</evidence>
<dbReference type="Proteomes" id="UP000749334">
    <property type="component" value="Unassembled WGS sequence"/>
</dbReference>
<dbReference type="OMA" id="MEVYAQQ"/>
<dbReference type="AlphaFoldDB" id="A0A0A2XXQ2"/>
<protein>
    <submittedName>
        <fullName evidence="1">Tail protein X</fullName>
    </submittedName>
</protein>
<dbReference type="InterPro" id="IPR008861">
    <property type="entry name" value="GpX-like"/>
</dbReference>
<reference evidence="1" key="2">
    <citation type="submission" date="2021-09" db="EMBL/GenBank/DDBJ databases">
        <authorList>
            <person name="Gilroy R."/>
        </authorList>
    </citation>
    <scope>NUCLEOTIDE SEQUENCE</scope>
    <source>
        <strain evidence="1">ChiHjej11B10-15683</strain>
    </source>
</reference>
<reference evidence="1" key="1">
    <citation type="journal article" date="2021" name="PeerJ">
        <title>Extensive microbial diversity within the chicken gut microbiome revealed by metagenomics and culture.</title>
        <authorList>
            <person name="Gilroy R."/>
            <person name="Ravi A."/>
            <person name="Getino M."/>
            <person name="Pursley I."/>
            <person name="Horton D.L."/>
            <person name="Alikhan N.F."/>
            <person name="Baker D."/>
            <person name="Gharbi K."/>
            <person name="Hall N."/>
            <person name="Watson M."/>
            <person name="Adriaenssens E.M."/>
            <person name="Foster-Nyarko E."/>
            <person name="Jarju S."/>
            <person name="Secka A."/>
            <person name="Antonio M."/>
            <person name="Oren A."/>
            <person name="Chaudhuri R.R."/>
            <person name="La Ragione R."/>
            <person name="Hildebrand F."/>
            <person name="Pallen M.J."/>
        </authorList>
    </citation>
    <scope>NUCLEOTIDE SEQUENCE</scope>
    <source>
        <strain evidence="1">ChiHjej11B10-15683</strain>
    </source>
</reference>
<sequence>MSVKQSVITVTAQQGDSLDSVIYRYFGRSSGLLEATLAINPHLTAMAILPMGTPVYLKLDDSQARPQIAGINLWD</sequence>
<dbReference type="EMBL" id="DYVQ01000024">
    <property type="protein sequence ID" value="HJF73168.1"/>
    <property type="molecule type" value="Genomic_DNA"/>
</dbReference>
<evidence type="ECO:0000313" key="4">
    <source>
        <dbReference type="Proteomes" id="UP001226750"/>
    </source>
</evidence>
<dbReference type="Proteomes" id="UP001226750">
    <property type="component" value="Chromosome"/>
</dbReference>
<reference evidence="2 4" key="3">
    <citation type="submission" date="2023-06" db="EMBL/GenBank/DDBJ databases">
        <title>Complete Genome Sequence of Gallibacterium anatis Strain BJF12, Isolated from a chicken with diarrhea.</title>
        <authorList>
            <person name="Guo F."/>
            <person name="Bu W."/>
            <person name="Xu F."/>
            <person name="Wen T."/>
        </authorList>
    </citation>
    <scope>NUCLEOTIDE SEQUENCE [LARGE SCALE GENOMIC DNA]</scope>
    <source>
        <strain evidence="2 4">BJF12</strain>
    </source>
</reference>
<dbReference type="EMBL" id="CP126975">
    <property type="protein sequence ID" value="WIM80286.1"/>
    <property type="molecule type" value="Genomic_DNA"/>
</dbReference>
<name>A0A0A2XXQ2_9PAST</name>
<evidence type="ECO:0000313" key="3">
    <source>
        <dbReference type="Proteomes" id="UP000749334"/>
    </source>
</evidence>
<keyword evidence="4" id="KW-1185">Reference proteome</keyword>
<dbReference type="RefSeq" id="WP_013745057.1">
    <property type="nucleotide sequence ID" value="NZ_CP126975.1"/>
</dbReference>
<accession>A0A0A2XXQ2</accession>
<proteinExistence type="predicted"/>